<sequence length="214" mass="23912">MLQVYDSAGWSPIAQTRRGCLTRRCDLHIHSDLFEETTELFVVANTPVQRLLPNKFPILRWSFWPPDLVSGVRPLVKTQEVPGPQPPALPGHKVIGNLGPSPRTFLLDPFPQRYAEWLPSESDTLDLALEAFSLAGDNNSPSLTPGYEMKCLGFEQQLVRASEVISLITYDTEPHPSLQWDSRVRDPRAFDLAMPSQPSSRTCCGGTEKKQVDA</sequence>
<dbReference type="RefSeq" id="XP_007931660.1">
    <property type="nucleotide sequence ID" value="XM_007933469.1"/>
</dbReference>
<feature type="region of interest" description="Disordered" evidence="1">
    <location>
        <begin position="194"/>
        <end position="214"/>
    </location>
</feature>
<dbReference type="AlphaFoldDB" id="M3A0I3"/>
<dbReference type="GeneID" id="19334112"/>
<accession>M3A0I3</accession>
<evidence type="ECO:0000256" key="1">
    <source>
        <dbReference type="SAM" id="MobiDB-lite"/>
    </source>
</evidence>
<name>M3A0I3_PSEFD</name>
<dbReference type="HOGENOM" id="CLU_1289437_0_0_1"/>
<dbReference type="Proteomes" id="UP000016932">
    <property type="component" value="Unassembled WGS sequence"/>
</dbReference>
<organism evidence="2 3">
    <name type="scientific">Pseudocercospora fijiensis (strain CIRAD86)</name>
    <name type="common">Black leaf streak disease fungus</name>
    <name type="synonym">Mycosphaerella fijiensis</name>
    <dbReference type="NCBI Taxonomy" id="383855"/>
    <lineage>
        <taxon>Eukaryota</taxon>
        <taxon>Fungi</taxon>
        <taxon>Dikarya</taxon>
        <taxon>Ascomycota</taxon>
        <taxon>Pezizomycotina</taxon>
        <taxon>Dothideomycetes</taxon>
        <taxon>Dothideomycetidae</taxon>
        <taxon>Mycosphaerellales</taxon>
        <taxon>Mycosphaerellaceae</taxon>
        <taxon>Pseudocercospora</taxon>
    </lineage>
</organism>
<evidence type="ECO:0000313" key="2">
    <source>
        <dbReference type="EMBL" id="EME77916.1"/>
    </source>
</evidence>
<dbReference type="KEGG" id="pfj:MYCFIDRAFT_179378"/>
<reference evidence="2 3" key="1">
    <citation type="journal article" date="2012" name="PLoS Pathog.">
        <title>Diverse lifestyles and strategies of plant pathogenesis encoded in the genomes of eighteen Dothideomycetes fungi.</title>
        <authorList>
            <person name="Ohm R.A."/>
            <person name="Feau N."/>
            <person name="Henrissat B."/>
            <person name="Schoch C.L."/>
            <person name="Horwitz B.A."/>
            <person name="Barry K.W."/>
            <person name="Condon B.J."/>
            <person name="Copeland A.C."/>
            <person name="Dhillon B."/>
            <person name="Glaser F."/>
            <person name="Hesse C.N."/>
            <person name="Kosti I."/>
            <person name="LaButti K."/>
            <person name="Lindquist E.A."/>
            <person name="Lucas S."/>
            <person name="Salamov A.A."/>
            <person name="Bradshaw R.E."/>
            <person name="Ciuffetti L."/>
            <person name="Hamelin R.C."/>
            <person name="Kema G.H.J."/>
            <person name="Lawrence C."/>
            <person name="Scott J.A."/>
            <person name="Spatafora J.W."/>
            <person name="Turgeon B.G."/>
            <person name="de Wit P.J.G.M."/>
            <person name="Zhong S."/>
            <person name="Goodwin S.B."/>
            <person name="Grigoriev I.V."/>
        </authorList>
    </citation>
    <scope>NUCLEOTIDE SEQUENCE [LARGE SCALE GENOMIC DNA]</scope>
    <source>
        <strain evidence="2 3">CIRAD86</strain>
    </source>
</reference>
<dbReference type="VEuPathDB" id="FungiDB:MYCFIDRAFT_179378"/>
<dbReference type="EMBL" id="KB446564">
    <property type="protein sequence ID" value="EME77916.1"/>
    <property type="molecule type" value="Genomic_DNA"/>
</dbReference>
<keyword evidence="3" id="KW-1185">Reference proteome</keyword>
<proteinExistence type="predicted"/>
<evidence type="ECO:0000313" key="3">
    <source>
        <dbReference type="Proteomes" id="UP000016932"/>
    </source>
</evidence>
<gene>
    <name evidence="2" type="ORF">MYCFIDRAFT_179378</name>
</gene>
<protein>
    <submittedName>
        <fullName evidence="2">Uncharacterized protein</fullName>
    </submittedName>
</protein>